<evidence type="ECO:0000256" key="1">
    <source>
        <dbReference type="ARBA" id="ARBA00004561"/>
    </source>
</evidence>
<keyword evidence="3" id="KW-1029">Fimbrium biogenesis</keyword>
<dbReference type="KEGG" id="acip:CBP36_11895"/>
<protein>
    <recommendedName>
        <fullName evidence="9">VWFA domain-containing protein</fullName>
    </recommendedName>
</protein>
<name>A0A240UD87_9BURK</name>
<keyword evidence="11" id="KW-1185">Reference proteome</keyword>
<keyword evidence="8" id="KW-0732">Signal</keyword>
<dbReference type="SUPFAM" id="SSF50998">
    <property type="entry name" value="Quinoprotein alcohol dehydrogenase-like"/>
    <property type="match status" value="1"/>
</dbReference>
<feature type="compositionally biased region" description="Polar residues" evidence="7">
    <location>
        <begin position="951"/>
        <end position="962"/>
    </location>
</feature>
<evidence type="ECO:0000313" key="10">
    <source>
        <dbReference type="EMBL" id="ART59448.1"/>
    </source>
</evidence>
<dbReference type="Pfam" id="PF05567">
    <property type="entry name" value="T4P_PilY1"/>
    <property type="match status" value="1"/>
</dbReference>
<evidence type="ECO:0000256" key="7">
    <source>
        <dbReference type="SAM" id="MobiDB-lite"/>
    </source>
</evidence>
<evidence type="ECO:0000256" key="2">
    <source>
        <dbReference type="ARBA" id="ARBA00008387"/>
    </source>
</evidence>
<feature type="chain" id="PRO_5012218759" description="VWFA domain-containing protein" evidence="8">
    <location>
        <begin position="26"/>
        <end position="1000"/>
    </location>
</feature>
<evidence type="ECO:0000259" key="9">
    <source>
        <dbReference type="PROSITE" id="PS50234"/>
    </source>
</evidence>
<evidence type="ECO:0000256" key="3">
    <source>
        <dbReference type="ARBA" id="ARBA00022558"/>
    </source>
</evidence>
<feature type="domain" description="VWFA" evidence="9">
    <location>
        <begin position="44"/>
        <end position="321"/>
    </location>
</feature>
<evidence type="ECO:0000256" key="6">
    <source>
        <dbReference type="ARBA" id="ARBA00023263"/>
    </source>
</evidence>
<dbReference type="OrthoDB" id="7156875at2"/>
<dbReference type="Proteomes" id="UP000194440">
    <property type="component" value="Chromosome"/>
</dbReference>
<dbReference type="InterPro" id="IPR011047">
    <property type="entry name" value="Quinoprotein_ADH-like_sf"/>
</dbReference>
<evidence type="ECO:0000256" key="5">
    <source>
        <dbReference type="ARBA" id="ARBA00022837"/>
    </source>
</evidence>
<dbReference type="RefSeq" id="WP_086927571.1">
    <property type="nucleotide sequence ID" value="NZ_CP021362.1"/>
</dbReference>
<dbReference type="AlphaFoldDB" id="A0A240UD87"/>
<reference evidence="10" key="1">
    <citation type="submission" date="2017-05" db="EMBL/GenBank/DDBJ databases">
        <title>Polyphasic characterization of four soil-derived phenanthrene-degrading Acidovorax strains and proposal of Acidovorax phenanthrenivorans sp. nov.</title>
        <authorList>
            <person name="Singleton D."/>
            <person name="Lee J."/>
            <person name="Dickey A.N."/>
            <person name="Stroud A."/>
            <person name="Scholl E.H."/>
            <person name="Wright F.A."/>
            <person name="Aitken M.D."/>
        </authorList>
    </citation>
    <scope>NUCLEOTIDE SEQUENCE</scope>
    <source>
        <strain evidence="10">P4</strain>
    </source>
</reference>
<sequence length="1000" mass="107211">MFRFSRIPSLMALAIFLMPALSAQAQYTSDIDIYSGNSTTDRPNVLIILDNTANWTTAFPNEMAALKSTIAGLTDNKFNVGLMMFTETGNPNSNEDGGYVRAAIRTMDSNYKTKFQDMLTGFDVGADKSNGGKAGKTMAEAYYYFTGSAPNSGNNKVKADYTGNKSGTPSSNAIYSTSGNALASVSATRYIPPGSGVCARNYIIYISNGAVQDNANDNTDASNRLRAAYAAASMARPADITGLSPNGSQENFADEWARFMRNSPSNITTYTVDVDKVTTGQGPGWSALLRSMAQQSGGEYFSVSSSGTELAEKLSSIFNQIQSVDSVFSSASLPVSTSARGSFDNQVFMGMFRPDRDSHPRWRGNLKQYQFKYDPITDTLALVGADGEAAIGDKGFISTSAVSFWTSASTFWTNQQLGTPPSSSDRPDGEVVEKGGVAQLIRTANATTQANRNLYTCVGCATGTVLSSTAAAKFATANSSSFTAISSNSTERDQIINWIRGTDNAADENGPGGTTTIRPSVHGDVLHSRPAVVNYGGSTGVVVFYGSNDGMLRAISGKQTGTGAGKELWGFIPEEHFPKLKRLRDNTPKIRISTTNLPASDLPTLRDYFVDGPIGLYQEKNASGGNTKTHLYVAMRRGGRFIYALDVTDPTAPKFLWKKSYNDTNFEKLGQTWSEPVVAKIKGNTNPVIIMGAGYDADAEDLATAGTTTMGNAVLILDAFTGAHLKTLNTTRSVAADVNVVDSDSDGYVDRAYAVDTAGKIYRIDLETPSSSDQSVWNIYTLAELSETSTTRKFFYRPDVLRTQKFTAIMVGSGDREKPLYTSSNDAFFTIFDERVSKGTPAAAPTTIKKSELREVGSTAQTNPSLAKGCFIPLARGEKVVNASTTFLGTTYFGTNQPNNGSNGQTCTANLGLAKTYAAPLFCRAPESQDLEGGGLPPSPVAGFVTVTYTPPGSDSPVTTQKPFVIGKPNPKKSPLQASLPPGKLTIPQRRQYWYQQNAR</sequence>
<comment type="similarity">
    <text evidence="2">Belongs to the PilY1 family.</text>
</comment>
<comment type="subcellular location">
    <subcellularLocation>
        <location evidence="1">Fimbrium</location>
    </subcellularLocation>
</comment>
<dbReference type="GO" id="GO:0009289">
    <property type="term" value="C:pilus"/>
    <property type="evidence" value="ECO:0007669"/>
    <property type="project" value="UniProtKB-SubCell"/>
</dbReference>
<evidence type="ECO:0000256" key="4">
    <source>
        <dbReference type="ARBA" id="ARBA00022723"/>
    </source>
</evidence>
<keyword evidence="5" id="KW-0106">Calcium</keyword>
<organism evidence="10 11">
    <name type="scientific">Acidovorax carolinensis</name>
    <dbReference type="NCBI Taxonomy" id="553814"/>
    <lineage>
        <taxon>Bacteria</taxon>
        <taxon>Pseudomonadati</taxon>
        <taxon>Pseudomonadota</taxon>
        <taxon>Betaproteobacteria</taxon>
        <taxon>Burkholderiales</taxon>
        <taxon>Comamonadaceae</taxon>
        <taxon>Acidovorax</taxon>
    </lineage>
</organism>
<dbReference type="EMBL" id="CP021366">
    <property type="protein sequence ID" value="ART59448.1"/>
    <property type="molecule type" value="Genomic_DNA"/>
</dbReference>
<dbReference type="KEGG" id="acis:CBP35_07025"/>
<accession>A0A240UD87</accession>
<evidence type="ECO:0000313" key="11">
    <source>
        <dbReference type="Proteomes" id="UP000194440"/>
    </source>
</evidence>
<feature type="region of interest" description="Disordered" evidence="7">
    <location>
        <begin position="951"/>
        <end position="1000"/>
    </location>
</feature>
<keyword evidence="4" id="KW-0479">Metal-binding</keyword>
<dbReference type="InterPro" id="IPR036465">
    <property type="entry name" value="vWFA_dom_sf"/>
</dbReference>
<gene>
    <name evidence="10" type="ORF">CBP36_11895</name>
</gene>
<dbReference type="Gene3D" id="3.40.50.410">
    <property type="entry name" value="von Willebrand factor, type A domain"/>
    <property type="match status" value="1"/>
</dbReference>
<dbReference type="InterPro" id="IPR002035">
    <property type="entry name" value="VWF_A"/>
</dbReference>
<dbReference type="PROSITE" id="PS50234">
    <property type="entry name" value="VWFA"/>
    <property type="match status" value="1"/>
</dbReference>
<keyword evidence="6" id="KW-0281">Fimbrium</keyword>
<evidence type="ECO:0000256" key="8">
    <source>
        <dbReference type="SAM" id="SignalP"/>
    </source>
</evidence>
<dbReference type="InterPro" id="IPR008707">
    <property type="entry name" value="B-propeller_PilY1"/>
</dbReference>
<dbReference type="GO" id="GO:0046872">
    <property type="term" value="F:metal ion binding"/>
    <property type="evidence" value="ECO:0007669"/>
    <property type="project" value="UniProtKB-KW"/>
</dbReference>
<feature type="signal peptide" evidence="8">
    <location>
        <begin position="1"/>
        <end position="25"/>
    </location>
</feature>
<proteinExistence type="inferred from homology"/>